<dbReference type="Proteomes" id="UP000236340">
    <property type="component" value="Unassembled WGS sequence"/>
</dbReference>
<gene>
    <name evidence="1" type="ORF">C2E25_01280</name>
</gene>
<comment type="caution">
    <text evidence="1">The sequence shown here is derived from an EMBL/GenBank/DDBJ whole genome shotgun (WGS) entry which is preliminary data.</text>
</comment>
<dbReference type="EMBL" id="PPFX01000002">
    <property type="protein sequence ID" value="PNU21523.1"/>
    <property type="molecule type" value="Genomic_DNA"/>
</dbReference>
<accession>A0A2K2HE48</accession>
<name>A0A2K2HE48_9BACT</name>
<proteinExistence type="predicted"/>
<evidence type="ECO:0000313" key="1">
    <source>
        <dbReference type="EMBL" id="PNU21523.1"/>
    </source>
</evidence>
<evidence type="ECO:0000313" key="2">
    <source>
        <dbReference type="Proteomes" id="UP000236340"/>
    </source>
</evidence>
<protein>
    <submittedName>
        <fullName evidence="1">Uncharacterized protein</fullName>
    </submittedName>
</protein>
<reference evidence="1 2" key="1">
    <citation type="journal article" date="2018" name="Genome Announc.">
        <title>Genome Sequence of Geothermobacter sp. HR-1 Iron Reducer from the Loihi Seamount.</title>
        <authorList>
            <person name="Smith H."/>
            <person name="Abuyen K."/>
            <person name="Tremblay J."/>
            <person name="Savalia P."/>
            <person name="Perez-Rodriguez I."/>
            <person name="Emerson D."/>
            <person name="Tully B."/>
            <person name="Amend J."/>
        </authorList>
    </citation>
    <scope>NUCLEOTIDE SEQUENCE [LARGE SCALE GENOMIC DNA]</scope>
    <source>
        <strain evidence="1 2">HR-1</strain>
    </source>
</reference>
<organism evidence="1 2">
    <name type="scientific">Geothermobacter hydrogeniphilus</name>
    <dbReference type="NCBI Taxonomy" id="1969733"/>
    <lineage>
        <taxon>Bacteria</taxon>
        <taxon>Pseudomonadati</taxon>
        <taxon>Thermodesulfobacteriota</taxon>
        <taxon>Desulfuromonadia</taxon>
        <taxon>Desulfuromonadales</taxon>
        <taxon>Geothermobacteraceae</taxon>
        <taxon>Geothermobacter</taxon>
    </lineage>
</organism>
<dbReference type="AlphaFoldDB" id="A0A2K2HE48"/>
<sequence>MASLSCCCNFHPFRIKSGEIIVGDLGGEREPYRTFFRVGDKKFFFQELFENAACCFPSRNG</sequence>